<evidence type="ECO:0008006" key="5">
    <source>
        <dbReference type="Google" id="ProtNLM"/>
    </source>
</evidence>
<dbReference type="Proteomes" id="UP000031575">
    <property type="component" value="Unassembled WGS sequence"/>
</dbReference>
<dbReference type="Gene3D" id="6.10.280.230">
    <property type="match status" value="1"/>
</dbReference>
<feature type="region of interest" description="Disordered" evidence="2">
    <location>
        <begin position="1"/>
        <end position="49"/>
    </location>
</feature>
<evidence type="ECO:0000313" key="4">
    <source>
        <dbReference type="Proteomes" id="UP000031575"/>
    </source>
</evidence>
<dbReference type="EMBL" id="AWTV01000007">
    <property type="protein sequence ID" value="KIH91239.1"/>
    <property type="molecule type" value="Genomic_DNA"/>
</dbReference>
<keyword evidence="4" id="KW-1185">Reference proteome</keyword>
<gene>
    <name evidence="3" type="ORF">SPBR_01686</name>
</gene>
<feature type="compositionally biased region" description="Basic and acidic residues" evidence="2">
    <location>
        <begin position="15"/>
        <end position="31"/>
    </location>
</feature>
<feature type="compositionally biased region" description="Polar residues" evidence="2">
    <location>
        <begin position="39"/>
        <end position="49"/>
    </location>
</feature>
<evidence type="ECO:0000313" key="3">
    <source>
        <dbReference type="EMBL" id="KIH91239.1"/>
    </source>
</evidence>
<feature type="coiled-coil region" evidence="1">
    <location>
        <begin position="323"/>
        <end position="350"/>
    </location>
</feature>
<dbReference type="HOGENOM" id="CLU_037889_0_0_1"/>
<reference evidence="3 4" key="1">
    <citation type="journal article" date="2014" name="BMC Genomics">
        <title>Comparative genomics of the major fungal agents of human and animal Sporotrichosis: Sporothrix schenckii and Sporothrix brasiliensis.</title>
        <authorList>
            <person name="Teixeira M.M."/>
            <person name="de Almeida L.G."/>
            <person name="Kubitschek-Barreira P."/>
            <person name="Alves F.L."/>
            <person name="Kioshima E.S."/>
            <person name="Abadio A.K."/>
            <person name="Fernandes L."/>
            <person name="Derengowski L.S."/>
            <person name="Ferreira K.S."/>
            <person name="Souza R.C."/>
            <person name="Ruiz J.C."/>
            <person name="de Andrade N.C."/>
            <person name="Paes H.C."/>
            <person name="Nicola A.M."/>
            <person name="Albuquerque P."/>
            <person name="Gerber A.L."/>
            <person name="Martins V.P."/>
            <person name="Peconick L.D."/>
            <person name="Neto A.V."/>
            <person name="Chaucanez C.B."/>
            <person name="Silva P.A."/>
            <person name="Cunha O.L."/>
            <person name="de Oliveira F.F."/>
            <person name="dos Santos T.C."/>
            <person name="Barros A.L."/>
            <person name="Soares M.A."/>
            <person name="de Oliveira L.M."/>
            <person name="Marini M.M."/>
            <person name="Villalobos-Duno H."/>
            <person name="Cunha M.M."/>
            <person name="de Hoog S."/>
            <person name="da Silveira J.F."/>
            <person name="Henrissat B."/>
            <person name="Nino-Vega G.A."/>
            <person name="Cisalpino P.S."/>
            <person name="Mora-Montes H.M."/>
            <person name="Almeida S.R."/>
            <person name="Stajich J.E."/>
            <person name="Lopes-Bezerra L.M."/>
            <person name="Vasconcelos A.T."/>
            <person name="Felipe M.S."/>
        </authorList>
    </citation>
    <scope>NUCLEOTIDE SEQUENCE [LARGE SCALE GENOMIC DNA]</scope>
    <source>
        <strain evidence="3 4">5110</strain>
    </source>
</reference>
<feature type="region of interest" description="Disordered" evidence="2">
    <location>
        <begin position="197"/>
        <end position="218"/>
    </location>
</feature>
<evidence type="ECO:0000256" key="1">
    <source>
        <dbReference type="SAM" id="Coils"/>
    </source>
</evidence>
<feature type="region of interest" description="Disordered" evidence="2">
    <location>
        <begin position="405"/>
        <end position="430"/>
    </location>
</feature>
<dbReference type="RefSeq" id="XP_040619249.1">
    <property type="nucleotide sequence ID" value="XM_040759996.1"/>
</dbReference>
<keyword evidence="1" id="KW-0175">Coiled coil</keyword>
<proteinExistence type="predicted"/>
<name>A0A0C2EXC3_9PEZI</name>
<accession>A0A0C2EXC3</accession>
<protein>
    <recommendedName>
        <fullName evidence="5">Peroxin 20</fullName>
    </recommendedName>
</protein>
<organism evidence="3 4">
    <name type="scientific">Sporothrix brasiliensis 5110</name>
    <dbReference type="NCBI Taxonomy" id="1398154"/>
    <lineage>
        <taxon>Eukaryota</taxon>
        <taxon>Fungi</taxon>
        <taxon>Dikarya</taxon>
        <taxon>Ascomycota</taxon>
        <taxon>Pezizomycotina</taxon>
        <taxon>Sordariomycetes</taxon>
        <taxon>Sordariomycetidae</taxon>
        <taxon>Ophiostomatales</taxon>
        <taxon>Ophiostomataceae</taxon>
        <taxon>Sporothrix</taxon>
    </lineage>
</organism>
<dbReference type="OrthoDB" id="5407351at2759"/>
<dbReference type="VEuPathDB" id="FungiDB:SPBR_01686"/>
<comment type="caution">
    <text evidence="3">The sequence shown here is derived from an EMBL/GenBank/DDBJ whole genome shotgun (WGS) entry which is preliminary data.</text>
</comment>
<evidence type="ECO:0000256" key="2">
    <source>
        <dbReference type="SAM" id="MobiDB-lite"/>
    </source>
</evidence>
<dbReference type="GeneID" id="63674917"/>
<dbReference type="AlphaFoldDB" id="A0A0C2EXC3"/>
<sequence>MADNLCGPSTALKSFSEHVNRDRSVHQDRAAPGRAGPSNFRSAPNGTHSNEAEARAFAAGGAAFQAEPMMVPDMNGHVHPAAFQQMGQMGPHAHHPQARFAGPGGVAPGHANGASNSNNWATEFALSGTATHVAAPAGPSPAAAAAARAPYAPQQPLQAVNRLQHFSSGMMAQSPAFLSSMNQPSFAGTQQFSQFNYSSPSSSYAPQPAALTTSTSTTTTMPHIAPPSLLDSNAPSGVAGLTEAELEARFAEAESNFDFQNEMDAWMQQHGPTAEERGETSAAQTEDVDAILESLADELDAQRLAESTEAAAALDAATADAAAADETAAAEQAEQDLARDQDDLARTAGQIVHTLDAHPSTKFQESSFMRLMKRIQTREVTVQGDNLVDEATGQPIEQPVRTEMAPMTTTTATTTTTAAQESETTNGATA</sequence>